<organism evidence="4 5">
    <name type="scientific">Leadbettera azotonutricia (strain ATCC BAA-888 / DSM 13862 / ZAS-9)</name>
    <name type="common">Treponema azotonutricium</name>
    <dbReference type="NCBI Taxonomy" id="545695"/>
    <lineage>
        <taxon>Bacteria</taxon>
        <taxon>Pseudomonadati</taxon>
        <taxon>Spirochaetota</taxon>
        <taxon>Spirochaetia</taxon>
        <taxon>Spirochaetales</taxon>
        <taxon>Breznakiellaceae</taxon>
        <taxon>Leadbettera</taxon>
    </lineage>
</organism>
<dbReference type="Gene3D" id="3.30.70.270">
    <property type="match status" value="1"/>
</dbReference>
<proteinExistence type="predicted"/>
<dbReference type="NCBIfam" id="TIGR02577">
    <property type="entry name" value="cas_TM1794_Cmr2"/>
    <property type="match status" value="1"/>
</dbReference>
<keyword evidence="4" id="KW-0378">Hydrolase</keyword>
<dbReference type="InterPro" id="IPR038242">
    <property type="entry name" value="Cmr2_N"/>
</dbReference>
<dbReference type="Pfam" id="PF22335">
    <property type="entry name" value="Cas10-Cmr2_palm2"/>
    <property type="match status" value="1"/>
</dbReference>
<sequence length="823" mass="90897">MKPENYWHKKVTLWQDAIVRGLIDGLAKDGAFIKSPAIIHPLVGEKLPLDLPVFDVGKLQAELKGIMDKDLGLLSEKNGLAPGTEAWADAAFQYFFFAFPKRLRLNNAGGFGALWDILPGDPKDPDNSLWQQLSFKSAFESAGSMDASGKAALVAFSITPVQDFIGHARKLRDFWAGSILLSYLAFAGLSHVMRELGPDHILYPSLHNQSMINDLLEDKYKLKSFLIETDAQLAALDNGSVSIAAFPNKFVFVAPKESASLICREIEKTINDEWIRQAEIVKKYIADRTGSGAKFDALWSNQIDSYWKFSWAKIKFLAPEDKDKAAKLLPPDKWEKEFVAGNVMLYGASHSLVQGVLAAGKMKPLKLKNIQEGEKCPLCGEHEALHSMDDAGNTKAQVYSAGIKEFWKTLGDRTNPEKDNYTQVGKNERLCAICAVKRFLPIAIQKTGNRILYNALFDSKFPSTTEMAAKDFLNELKGIDKNLDEKKITDAMYNNEIEPEGYDFQHEASYYNISYTNKDKYYALLLMDGDKMGDLINGSTIKTEKTMSPALHAAISDSLNNFARYGVNSSVVRGRGRLIYAGGDDVCAIMPVSTAIETADEIRKAYTLSFAAYNNEGAYPVERGSPGLSKISLHLGSGAEGISISGAIVIAHYKEPLREVIRSAHEVLEGIAKHEAGRNALAIRLSKRSGGDRNVWFKWDENESSHIFGGSRLSSFKTLIQGVAGDRLSTSLLYRLAEKAMETSLEPLVKSDTEDNRAKIAKLFRYELGHSDQANKSLTKEELENYTNALAGVSIIKKPGSPKLIINQEAVIIAAFLASGREG</sequence>
<dbReference type="InParanoid" id="F5YD03"/>
<dbReference type="InterPro" id="IPR024615">
    <property type="entry name" value="CRISPR-assoc_Cmr2_N"/>
</dbReference>
<dbReference type="STRING" id="545695.TREAZ_2814"/>
<reference evidence="4 5" key="2">
    <citation type="journal article" date="2011" name="ISME J.">
        <title>RNA-seq reveals cooperative metabolic interactions between two termite-gut spirochete species in co-culture.</title>
        <authorList>
            <person name="Rosenthal A.Z."/>
            <person name="Matson E.G."/>
            <person name="Eldar A."/>
            <person name="Leadbetter J.R."/>
        </authorList>
    </citation>
    <scope>NUCLEOTIDE SEQUENCE [LARGE SCALE GENOMIC DNA]</scope>
    <source>
        <strain evidence="5">ATCC BAA-888 / DSM 13862 / ZAS-9</strain>
    </source>
</reference>
<dbReference type="KEGG" id="taz:TREAZ_2814"/>
<keyword evidence="1" id="KW-0547">Nucleotide-binding</keyword>
<name>F5YD03_LEAAZ</name>
<dbReference type="CDD" id="cd09679">
    <property type="entry name" value="Cas10_III"/>
    <property type="match status" value="1"/>
</dbReference>
<gene>
    <name evidence="4" type="ordered locus">TREAZ_2814</name>
</gene>
<dbReference type="PROSITE" id="PS50887">
    <property type="entry name" value="GGDEF"/>
    <property type="match status" value="1"/>
</dbReference>
<accession>F5YD03</accession>
<dbReference type="EMBL" id="CP001841">
    <property type="protein sequence ID" value="AEF83118.1"/>
    <property type="molecule type" value="Genomic_DNA"/>
</dbReference>
<evidence type="ECO:0000313" key="4">
    <source>
        <dbReference type="EMBL" id="AEF83118.1"/>
    </source>
</evidence>
<evidence type="ECO:0000313" key="5">
    <source>
        <dbReference type="Proteomes" id="UP000009222"/>
    </source>
</evidence>
<dbReference type="InterPro" id="IPR000160">
    <property type="entry name" value="GGDEF_dom"/>
</dbReference>
<keyword evidence="2" id="KW-0051">Antiviral defense</keyword>
<reference evidence="5" key="1">
    <citation type="submission" date="2009-12" db="EMBL/GenBank/DDBJ databases">
        <title>Complete sequence of Treponema azotonutricium strain ZAS-9.</title>
        <authorList>
            <person name="Tetu S.G."/>
            <person name="Matson E."/>
            <person name="Ren Q."/>
            <person name="Seshadri R."/>
            <person name="Elbourne L."/>
            <person name="Hassan K.A."/>
            <person name="Durkin A."/>
            <person name="Radune D."/>
            <person name="Mohamoud Y."/>
            <person name="Shay R."/>
            <person name="Jin S."/>
            <person name="Zhang X."/>
            <person name="Lucey K."/>
            <person name="Ballor N.R."/>
            <person name="Ottesen E."/>
            <person name="Rosenthal R."/>
            <person name="Allen A."/>
            <person name="Leadbetter J.R."/>
            <person name="Paulsen I.T."/>
        </authorList>
    </citation>
    <scope>NUCLEOTIDE SEQUENCE [LARGE SCALE GENOMIC DNA]</scope>
    <source>
        <strain evidence="5">ATCC BAA-888 / DSM 13862 / ZAS-9</strain>
    </source>
</reference>
<dbReference type="eggNOG" id="COG1353">
    <property type="taxonomic scope" value="Bacteria"/>
</dbReference>
<dbReference type="Proteomes" id="UP000009222">
    <property type="component" value="Chromosome"/>
</dbReference>
<dbReference type="InterPro" id="IPR054767">
    <property type="entry name" value="Cas10-Cmr2_palm2"/>
</dbReference>
<dbReference type="InterPro" id="IPR043128">
    <property type="entry name" value="Rev_trsase/Diguanyl_cyclase"/>
</dbReference>
<evidence type="ECO:0000256" key="2">
    <source>
        <dbReference type="ARBA" id="ARBA00023118"/>
    </source>
</evidence>
<dbReference type="Gene3D" id="3.30.70.2220">
    <property type="entry name" value="CRISPR-Cas system, Cmr2 subunit, D1 domain, cysteine cluster"/>
    <property type="match status" value="1"/>
</dbReference>
<dbReference type="OrthoDB" id="9758700at2"/>
<evidence type="ECO:0000259" key="3">
    <source>
        <dbReference type="PROSITE" id="PS50887"/>
    </source>
</evidence>
<dbReference type="RefSeq" id="WP_015712724.1">
    <property type="nucleotide sequence ID" value="NC_015577.1"/>
</dbReference>
<protein>
    <submittedName>
        <fullName evidence="4">Hydrolase of the HD superfamily</fullName>
    </submittedName>
</protein>
<keyword evidence="5" id="KW-1185">Reference proteome</keyword>
<feature type="domain" description="GGDEF" evidence="3">
    <location>
        <begin position="520"/>
        <end position="686"/>
    </location>
</feature>
<dbReference type="GO" id="GO:0000166">
    <property type="term" value="F:nucleotide binding"/>
    <property type="evidence" value="ECO:0007669"/>
    <property type="project" value="UniProtKB-KW"/>
</dbReference>
<dbReference type="AlphaFoldDB" id="F5YD03"/>
<dbReference type="GO" id="GO:0051607">
    <property type="term" value="P:defense response to virus"/>
    <property type="evidence" value="ECO:0007669"/>
    <property type="project" value="UniProtKB-KW"/>
</dbReference>
<dbReference type="Pfam" id="PF12469">
    <property type="entry name" value="Cmr2_N"/>
    <property type="match status" value="1"/>
</dbReference>
<dbReference type="GO" id="GO:0016787">
    <property type="term" value="F:hydrolase activity"/>
    <property type="evidence" value="ECO:0007669"/>
    <property type="project" value="UniProtKB-KW"/>
</dbReference>
<dbReference type="HOGENOM" id="CLU_012640_0_0_12"/>
<dbReference type="InterPro" id="IPR013407">
    <property type="entry name" value="CRISPR-assoc_prot_Cmr2"/>
</dbReference>
<evidence type="ECO:0000256" key="1">
    <source>
        <dbReference type="ARBA" id="ARBA00022741"/>
    </source>
</evidence>